<accession>A0A0S4JV95</accession>
<keyword evidence="3" id="KW-1185">Reference proteome</keyword>
<name>A0A0S4JV95_BODSA</name>
<keyword evidence="1" id="KW-1133">Transmembrane helix</keyword>
<reference evidence="3" key="1">
    <citation type="submission" date="2015-09" db="EMBL/GenBank/DDBJ databases">
        <authorList>
            <consortium name="Pathogen Informatics"/>
        </authorList>
    </citation>
    <scope>NUCLEOTIDE SEQUENCE [LARGE SCALE GENOMIC DNA]</scope>
    <source>
        <strain evidence="3">Lake Konstanz</strain>
    </source>
</reference>
<proteinExistence type="predicted"/>
<keyword evidence="1" id="KW-0812">Transmembrane</keyword>
<feature type="transmembrane region" description="Helical" evidence="1">
    <location>
        <begin position="927"/>
        <end position="945"/>
    </location>
</feature>
<keyword evidence="1" id="KW-0472">Membrane</keyword>
<dbReference type="EMBL" id="CYKH01002213">
    <property type="protein sequence ID" value="CUG93967.1"/>
    <property type="molecule type" value="Genomic_DNA"/>
</dbReference>
<sequence length="947" mass="104384">MMPMLLNENRAAAMIASRSLPTVPLWLGCALLCTILVGIIGMSPFLAQHSANDIIVSEARNAYNTVLTITGGILYQKYVNELITTILANGGSLWRPQLTALNFSDPNWDREWQLFFSGVSVTAPKRRFYYTNLATHTFTSYQSNENGENFRVVGSADTVDFVGYRRNVDPPYQFQAVSNVSLRFPPMFLVNDFLAGKYTAGSIAPTLDANGDMVYGFAMFIFSRFLTSPTTPVGVLLELIPLEEITNVVGARTAQVARFSGDSIILDGTGALVSCTFPALTNIYVPFGTPGAICTTVDYANTTTRKCRHSLETIRRVWPVASAAHAAFLQKNAEGEQIVNQGINVSYVTFYVDGEEYYVSASSPPPSFFGEGAWAAAITPIAPIYGPYIANRNRIVVIVSCVCGGIALFTLVLTFVLMRPLGALMEEMIAALRLQTQTDRHVVSNALPSALSSDTACGFFSSRWQVSELHEVRLAVDQLRVLLSDVAKMLPPPVIQMIRHSLAQRRGSVTDADNIIGNSLTSSDEHTTIKTHASLPNDHKAEDAPAEENIEHTLAWFEDFNRAADSSLGGMFPLDERNASMQNHMIERSEHVHDSPSLNTQLPPDTNVVTVGNIEPHHRAADVQSTTTSILVNPKVSLLPPRRRGYFMAVSLPLLNDPAKEFSSSVAPLLSCVWRYRGEVELIERSVLLPSFGCYESDEDAPNRVLECGLAIVDVRGCVDLRIQCSIAIDCGWFETSTLSYVLPDGRLMRRQVVLSVARVVAVRMLSLGEVLNERLLITGDALRCVSAFSLGGRVPVVLDHLKFESLITRRRFVYVFSIPSPSSASTSGSRPSEKRVYTARTKLLVASDGAPTPHKGAPLGSAHRTFFKTASVKSFLEEDDHPLCGICKRIAPIFECRQCESVLSWRANGVWNLRLRMISADNHHDMRRGFFLLLFVCLFVWFLAAR</sequence>
<evidence type="ECO:0000313" key="3">
    <source>
        <dbReference type="Proteomes" id="UP000051952"/>
    </source>
</evidence>
<evidence type="ECO:0000313" key="2">
    <source>
        <dbReference type="EMBL" id="CUG93967.1"/>
    </source>
</evidence>
<dbReference type="Proteomes" id="UP000051952">
    <property type="component" value="Unassembled WGS sequence"/>
</dbReference>
<gene>
    <name evidence="2" type="ORF">BSAL_45910</name>
</gene>
<dbReference type="VEuPathDB" id="TriTrypDB:BSAL_45910"/>
<dbReference type="AlphaFoldDB" id="A0A0S4JV95"/>
<feature type="transmembrane region" description="Helical" evidence="1">
    <location>
        <begin position="395"/>
        <end position="418"/>
    </location>
</feature>
<evidence type="ECO:0000256" key="1">
    <source>
        <dbReference type="SAM" id="Phobius"/>
    </source>
</evidence>
<organism evidence="2 3">
    <name type="scientific">Bodo saltans</name>
    <name type="common">Flagellated protozoan</name>
    <dbReference type="NCBI Taxonomy" id="75058"/>
    <lineage>
        <taxon>Eukaryota</taxon>
        <taxon>Discoba</taxon>
        <taxon>Euglenozoa</taxon>
        <taxon>Kinetoplastea</taxon>
        <taxon>Metakinetoplastina</taxon>
        <taxon>Eubodonida</taxon>
        <taxon>Bodonidae</taxon>
        <taxon>Bodo</taxon>
    </lineage>
</organism>
<protein>
    <submittedName>
        <fullName evidence="2">GPI-anchored surface protein, putative</fullName>
    </submittedName>
</protein>